<protein>
    <submittedName>
        <fullName evidence="8">Mechanosensitive ion channel protein MscS</fullName>
    </submittedName>
</protein>
<keyword evidence="4 6" id="KW-1133">Transmembrane helix</keyword>
<dbReference type="PANTHER" id="PTHR30221:SF1">
    <property type="entry name" value="SMALL-CONDUCTANCE MECHANOSENSITIVE CHANNEL"/>
    <property type="match status" value="1"/>
</dbReference>
<evidence type="ECO:0000259" key="7">
    <source>
        <dbReference type="Pfam" id="PF00924"/>
    </source>
</evidence>
<dbReference type="InterPro" id="IPR010920">
    <property type="entry name" value="LSM_dom_sf"/>
</dbReference>
<keyword evidence="5 6" id="KW-0472">Membrane</keyword>
<keyword evidence="3 6" id="KW-0812">Transmembrane</keyword>
<name>A0A2D0A6D7_9FLAO</name>
<comment type="subcellular location">
    <subcellularLocation>
        <location evidence="1">Cell membrane</location>
        <topology evidence="1">Multi-pass membrane protein</topology>
    </subcellularLocation>
</comment>
<dbReference type="Pfam" id="PF00924">
    <property type="entry name" value="MS_channel_2nd"/>
    <property type="match status" value="1"/>
</dbReference>
<dbReference type="PANTHER" id="PTHR30221">
    <property type="entry name" value="SMALL-CONDUCTANCE MECHANOSENSITIVE CHANNEL"/>
    <property type="match status" value="1"/>
</dbReference>
<dbReference type="InterPro" id="IPR011066">
    <property type="entry name" value="MscS_channel_C_sf"/>
</dbReference>
<evidence type="ECO:0000256" key="4">
    <source>
        <dbReference type="ARBA" id="ARBA00022989"/>
    </source>
</evidence>
<dbReference type="InterPro" id="IPR006685">
    <property type="entry name" value="MscS_channel_2nd"/>
</dbReference>
<feature type="transmembrane region" description="Helical" evidence="6">
    <location>
        <begin position="101"/>
        <end position="120"/>
    </location>
</feature>
<dbReference type="InterPro" id="IPR045275">
    <property type="entry name" value="MscS_archaea/bacteria_type"/>
</dbReference>
<organism evidence="8 9">
    <name type="scientific">Kaistella haifensis DSM 19056</name>
    <dbReference type="NCBI Taxonomy" id="1450526"/>
    <lineage>
        <taxon>Bacteria</taxon>
        <taxon>Pseudomonadati</taxon>
        <taxon>Bacteroidota</taxon>
        <taxon>Flavobacteriia</taxon>
        <taxon>Flavobacteriales</taxon>
        <taxon>Weeksellaceae</taxon>
        <taxon>Chryseobacterium group</taxon>
        <taxon>Kaistella</taxon>
    </lineage>
</organism>
<comment type="caution">
    <text evidence="8">The sequence shown here is derived from an EMBL/GenBank/DDBJ whole genome shotgun (WGS) entry which is preliminary data.</text>
</comment>
<dbReference type="SUPFAM" id="SSF50182">
    <property type="entry name" value="Sm-like ribonucleoproteins"/>
    <property type="match status" value="1"/>
</dbReference>
<dbReference type="AlphaFoldDB" id="A0A2D0A6D7"/>
<dbReference type="Proteomes" id="UP000197587">
    <property type="component" value="Unassembled WGS sequence"/>
</dbReference>
<feature type="transmembrane region" description="Helical" evidence="6">
    <location>
        <begin position="32"/>
        <end position="49"/>
    </location>
</feature>
<feature type="transmembrane region" description="Helical" evidence="6">
    <location>
        <begin position="69"/>
        <end position="89"/>
    </location>
</feature>
<dbReference type="RefSeq" id="WP_088263907.1">
    <property type="nucleotide sequence ID" value="NZ_JASZ02000011.1"/>
</dbReference>
<keyword evidence="2" id="KW-1003">Cell membrane</keyword>
<accession>A0A2D0A6D7</accession>
<dbReference type="Gene3D" id="3.30.70.100">
    <property type="match status" value="1"/>
</dbReference>
<evidence type="ECO:0000313" key="8">
    <source>
        <dbReference type="EMBL" id="OWK98240.1"/>
    </source>
</evidence>
<dbReference type="InterPro" id="IPR023408">
    <property type="entry name" value="MscS_beta-dom_sf"/>
</dbReference>
<evidence type="ECO:0000256" key="3">
    <source>
        <dbReference type="ARBA" id="ARBA00022692"/>
    </source>
</evidence>
<dbReference type="EMBL" id="JASZ02000011">
    <property type="protein sequence ID" value="OWK98240.1"/>
    <property type="molecule type" value="Genomic_DNA"/>
</dbReference>
<reference evidence="8 9" key="1">
    <citation type="submission" date="2017-05" db="EMBL/GenBank/DDBJ databases">
        <title>Genome of Chryseobacterium haifense.</title>
        <authorList>
            <person name="Newman J.D."/>
        </authorList>
    </citation>
    <scope>NUCLEOTIDE SEQUENCE [LARGE SCALE GENOMIC DNA]</scope>
    <source>
        <strain evidence="8 9">DSM 19056</strain>
    </source>
</reference>
<evidence type="ECO:0000256" key="6">
    <source>
        <dbReference type="SAM" id="Phobius"/>
    </source>
</evidence>
<sequence length="287" mass="31873">MEVDVTKIKYVDIVYRVLERWYTKFAETTPNIAVGIIVFVLILMMSSYLSKVSVKIFHRLFPKSKNNSIVTLIGVFKFLIILMGAFIAFEIMGLGGFVMKFLGSLGVAGVIAGVALKDLVSSMFSGMLISFDKAFAVGDYVSIKGISGTVEDIGFLTTKVITDEGKKVYIPNQLIFSAPFMNFSASSQRKVFIDLEIPNTEDLEKAKKVILDEIQTFDFADNTDSAEVIFLKQSFGIFYLEARFQMKAGEKISHVRSEALLRIKKKLDDNGIQLATQTQIDSGTAAE</sequence>
<evidence type="ECO:0000256" key="5">
    <source>
        <dbReference type="ARBA" id="ARBA00023136"/>
    </source>
</evidence>
<dbReference type="SUPFAM" id="SSF82689">
    <property type="entry name" value="Mechanosensitive channel protein MscS (YggB), C-terminal domain"/>
    <property type="match status" value="1"/>
</dbReference>
<gene>
    <name evidence="8" type="ORF">AP75_06405</name>
</gene>
<evidence type="ECO:0000256" key="2">
    <source>
        <dbReference type="ARBA" id="ARBA00022475"/>
    </source>
</evidence>
<dbReference type="GO" id="GO:0005886">
    <property type="term" value="C:plasma membrane"/>
    <property type="evidence" value="ECO:0007669"/>
    <property type="project" value="UniProtKB-SubCell"/>
</dbReference>
<feature type="domain" description="Mechanosensitive ion channel MscS" evidence="7">
    <location>
        <begin position="118"/>
        <end position="184"/>
    </location>
</feature>
<evidence type="ECO:0000313" key="9">
    <source>
        <dbReference type="Proteomes" id="UP000197587"/>
    </source>
</evidence>
<evidence type="ECO:0000256" key="1">
    <source>
        <dbReference type="ARBA" id="ARBA00004651"/>
    </source>
</evidence>
<keyword evidence="9" id="KW-1185">Reference proteome</keyword>
<dbReference type="Gene3D" id="2.30.30.60">
    <property type="match status" value="1"/>
</dbReference>
<dbReference type="Gene3D" id="1.10.287.1260">
    <property type="match status" value="1"/>
</dbReference>
<proteinExistence type="predicted"/>
<dbReference type="GO" id="GO:0008381">
    <property type="term" value="F:mechanosensitive monoatomic ion channel activity"/>
    <property type="evidence" value="ECO:0007669"/>
    <property type="project" value="InterPro"/>
</dbReference>